<dbReference type="EMBL" id="CM043806">
    <property type="protein sequence ID" value="KAI4813021.1"/>
    <property type="molecule type" value="Genomic_DNA"/>
</dbReference>
<evidence type="ECO:0000313" key="2">
    <source>
        <dbReference type="Proteomes" id="UP001057452"/>
    </source>
</evidence>
<dbReference type="Proteomes" id="UP001057452">
    <property type="component" value="Chromosome 22"/>
</dbReference>
<evidence type="ECO:0000313" key="1">
    <source>
        <dbReference type="EMBL" id="KAI4813021.1"/>
    </source>
</evidence>
<comment type="caution">
    <text evidence="1">The sequence shown here is derived from an EMBL/GenBank/DDBJ whole genome shotgun (WGS) entry which is preliminary data.</text>
</comment>
<protein>
    <submittedName>
        <fullName evidence="1">Uncharacterized protein</fullName>
    </submittedName>
</protein>
<proteinExistence type="predicted"/>
<sequence length="256" mass="27657">MLLGSLKSAELTFLSPPQLHPNSAARVGLPIPLRSAGFPADIVSPCRLQPVAIKLANQLVGWSPGSHSAPGCQPLLRFSSGNHWNYSPDMLWIIILILSGLTPLLLPRSSGSWSLLPGSPALASSVLAPLHGIMPPLYSLSDLHSFNNRLRPDCMDILADNEILRKRRPPHRGSGHPPEGGGNGSGGASPINKDLDIFGPMVSNPLPSNNTQQLDGDREEWVESRLREGNGKVKVKDKHTLEMEHEVPPARESECD</sequence>
<gene>
    <name evidence="1" type="ORF">KUCAC02_024375</name>
</gene>
<keyword evidence="2" id="KW-1185">Reference proteome</keyword>
<reference evidence="1" key="1">
    <citation type="submission" date="2022-05" db="EMBL/GenBank/DDBJ databases">
        <title>Chromosome-level genome of Chaenocephalus aceratus.</title>
        <authorList>
            <person name="Park H."/>
        </authorList>
    </citation>
    <scope>NUCLEOTIDE SEQUENCE</scope>
    <source>
        <strain evidence="1">KU_202001</strain>
    </source>
</reference>
<name>A0ACB9WHU2_CHAAC</name>
<organism evidence="1 2">
    <name type="scientific">Chaenocephalus aceratus</name>
    <name type="common">Blackfin icefish</name>
    <name type="synonym">Chaenichthys aceratus</name>
    <dbReference type="NCBI Taxonomy" id="36190"/>
    <lineage>
        <taxon>Eukaryota</taxon>
        <taxon>Metazoa</taxon>
        <taxon>Chordata</taxon>
        <taxon>Craniata</taxon>
        <taxon>Vertebrata</taxon>
        <taxon>Euteleostomi</taxon>
        <taxon>Actinopterygii</taxon>
        <taxon>Neopterygii</taxon>
        <taxon>Teleostei</taxon>
        <taxon>Neoteleostei</taxon>
        <taxon>Acanthomorphata</taxon>
        <taxon>Eupercaria</taxon>
        <taxon>Perciformes</taxon>
        <taxon>Notothenioidei</taxon>
        <taxon>Channichthyidae</taxon>
        <taxon>Chaenocephalus</taxon>
    </lineage>
</organism>
<feature type="non-terminal residue" evidence="1">
    <location>
        <position position="256"/>
    </location>
</feature>
<accession>A0ACB9WHU2</accession>